<protein>
    <submittedName>
        <fullName evidence="3">4-hydroxyphenylacetate 3-monooxygenase reductase component</fullName>
        <ecNumber evidence="3">1.5.1.37</ecNumber>
    </submittedName>
</protein>
<keyword evidence="1 3" id="KW-0560">Oxidoreductase</keyword>
<sequence length="183" mass="19603">MNQHSNERPDWTPNPQLMALPTVSAREHCTGLRSYASAVTIITARHEDLRAGLTATAVVSVTAEPPRLAVFVNKNVVAAGIIMRSGALCVNVLSSGQDSVAKAFAGMIEGVQGDARFGHGDWTSMVTPSPSLDGALVNFDCRVIRVYDESTHHAFLCEVLATRSGAHGDALVYLNGMFRQIPQ</sequence>
<dbReference type="InterPro" id="IPR012349">
    <property type="entry name" value="Split_barrel_FMN-bd"/>
</dbReference>
<dbReference type="EMBL" id="CAJPVI010000004">
    <property type="protein sequence ID" value="CAG2135379.1"/>
    <property type="molecule type" value="Genomic_DNA"/>
</dbReference>
<evidence type="ECO:0000313" key="3">
    <source>
        <dbReference type="EMBL" id="CAG2135379.1"/>
    </source>
</evidence>
<proteinExistence type="predicted"/>
<evidence type="ECO:0000313" key="4">
    <source>
        <dbReference type="Proteomes" id="UP000672657"/>
    </source>
</evidence>
<reference evidence="3 4" key="1">
    <citation type="submission" date="2021-03" db="EMBL/GenBank/DDBJ databases">
        <authorList>
            <person name="Peeters C."/>
        </authorList>
    </citation>
    <scope>NUCLEOTIDE SEQUENCE [LARGE SCALE GENOMIC DNA]</scope>
    <source>
        <strain evidence="3 4">LMG 26411</strain>
    </source>
</reference>
<evidence type="ECO:0000259" key="2">
    <source>
        <dbReference type="SMART" id="SM00903"/>
    </source>
</evidence>
<dbReference type="PANTHER" id="PTHR30466">
    <property type="entry name" value="FLAVIN REDUCTASE"/>
    <property type="match status" value="1"/>
</dbReference>
<organism evidence="3 4">
    <name type="scientific">Cupriavidus numazuensis</name>
    <dbReference type="NCBI Taxonomy" id="221992"/>
    <lineage>
        <taxon>Bacteria</taxon>
        <taxon>Pseudomonadati</taxon>
        <taxon>Pseudomonadota</taxon>
        <taxon>Betaproteobacteria</taxon>
        <taxon>Burkholderiales</taxon>
        <taxon>Burkholderiaceae</taxon>
        <taxon>Cupriavidus</taxon>
    </lineage>
</organism>
<dbReference type="Pfam" id="PF01613">
    <property type="entry name" value="Flavin_Reduct"/>
    <property type="match status" value="1"/>
</dbReference>
<dbReference type="RefSeq" id="WP_211952302.1">
    <property type="nucleotide sequence ID" value="NZ_CAJPVI010000004.1"/>
</dbReference>
<dbReference type="SMART" id="SM00903">
    <property type="entry name" value="Flavin_Reduct"/>
    <property type="match status" value="1"/>
</dbReference>
<dbReference type="InterPro" id="IPR002563">
    <property type="entry name" value="Flavin_Rdtase-like_dom"/>
</dbReference>
<comment type="caution">
    <text evidence="3">The sequence shown here is derived from an EMBL/GenBank/DDBJ whole genome shotgun (WGS) entry which is preliminary data.</text>
</comment>
<gene>
    <name evidence="3" type="primary">hpaC_1</name>
    <name evidence="3" type="ORF">LMG26411_01116</name>
</gene>
<feature type="domain" description="Flavin reductase like" evidence="2">
    <location>
        <begin position="32"/>
        <end position="180"/>
    </location>
</feature>
<dbReference type="InterPro" id="IPR050268">
    <property type="entry name" value="NADH-dep_flavin_reductase"/>
</dbReference>
<dbReference type="EC" id="1.5.1.37" evidence="3"/>
<dbReference type="Proteomes" id="UP000672657">
    <property type="component" value="Unassembled WGS sequence"/>
</dbReference>
<evidence type="ECO:0000256" key="1">
    <source>
        <dbReference type="ARBA" id="ARBA00023002"/>
    </source>
</evidence>
<dbReference type="PANTHER" id="PTHR30466:SF1">
    <property type="entry name" value="FMN REDUCTASE (NADH) RUTF"/>
    <property type="match status" value="1"/>
</dbReference>
<name>A0ABN7PSM8_9BURK</name>
<dbReference type="GO" id="GO:0016491">
    <property type="term" value="F:oxidoreductase activity"/>
    <property type="evidence" value="ECO:0007669"/>
    <property type="project" value="UniProtKB-KW"/>
</dbReference>
<keyword evidence="4" id="KW-1185">Reference proteome</keyword>
<dbReference type="Gene3D" id="2.30.110.10">
    <property type="entry name" value="Electron Transport, Fmn-binding Protein, Chain A"/>
    <property type="match status" value="1"/>
</dbReference>
<accession>A0ABN7PSM8</accession>
<dbReference type="SUPFAM" id="SSF50475">
    <property type="entry name" value="FMN-binding split barrel"/>
    <property type="match status" value="1"/>
</dbReference>